<evidence type="ECO:0000313" key="3">
    <source>
        <dbReference type="Proteomes" id="UP000029108"/>
    </source>
</evidence>
<feature type="transmembrane region" description="Helical" evidence="1">
    <location>
        <begin position="35"/>
        <end position="54"/>
    </location>
</feature>
<keyword evidence="1" id="KW-0812">Transmembrane</keyword>
<dbReference type="eggNOG" id="ENOG502ZYDK">
    <property type="taxonomic scope" value="Bacteria"/>
</dbReference>
<dbReference type="STRING" id="1437608.GCA_000771645_01215"/>
<feature type="transmembrane region" description="Helical" evidence="1">
    <location>
        <begin position="199"/>
        <end position="221"/>
    </location>
</feature>
<name>A0A087A5A8_9BIFI</name>
<organism evidence="2 3">
    <name type="scientific">Bifidobacterium biavatii DSM 23969</name>
    <dbReference type="NCBI Taxonomy" id="1437608"/>
    <lineage>
        <taxon>Bacteria</taxon>
        <taxon>Bacillati</taxon>
        <taxon>Actinomycetota</taxon>
        <taxon>Actinomycetes</taxon>
        <taxon>Bifidobacteriales</taxon>
        <taxon>Bifidobacteriaceae</taxon>
        <taxon>Bifidobacterium</taxon>
    </lineage>
</organism>
<evidence type="ECO:0000313" key="2">
    <source>
        <dbReference type="EMBL" id="KFI53958.1"/>
    </source>
</evidence>
<dbReference type="RefSeq" id="WP_051923583.1">
    <property type="nucleotide sequence ID" value="NZ_JDUU01000023.1"/>
</dbReference>
<sequence length="368" mass="40724">MTSVHIDPAAKDPRTTRFTNSFTRRFVRQCSWNRAHWIGVIALGGLLWLTAYYYRYAAFLPELGDRPVPDGFTWLPMMAILWPAGLALTNLILGSIRSGSLSFPLVSALMGPLGFGWAHLRMVGYVEYRRWSDWLSLMRAHGGELLVQTLYGSAVLLLAYAAVAFACYAIGRYGLRRLFLAPPPTSASGRMLAWARRDAVRFGCWLTLAVTYGLILAFALIRGEWVMVGALTINFAVPPILLVACGAYATRDAAMPAGRRRARRSADVRLDWLRSLFFPAIGALIGAVAVFVLSAPYQDECPINGVCTPIGGGWFIDWTALVDMVPQFLVLYLAAGYIGYIAMLSARLIVRALRNFRNRTASIGKERS</sequence>
<keyword evidence="3" id="KW-1185">Reference proteome</keyword>
<dbReference type="EMBL" id="JGYN01000001">
    <property type="protein sequence ID" value="KFI53958.1"/>
    <property type="molecule type" value="Genomic_DNA"/>
</dbReference>
<evidence type="ECO:0000256" key="1">
    <source>
        <dbReference type="SAM" id="Phobius"/>
    </source>
</evidence>
<feature type="transmembrane region" description="Helical" evidence="1">
    <location>
        <begin position="145"/>
        <end position="170"/>
    </location>
</feature>
<protein>
    <submittedName>
        <fullName evidence="2">Uncharacterized protein</fullName>
    </submittedName>
</protein>
<reference evidence="2 3" key="1">
    <citation type="submission" date="2014-03" db="EMBL/GenBank/DDBJ databases">
        <title>Genomics of Bifidobacteria.</title>
        <authorList>
            <person name="Ventura M."/>
            <person name="Milani C."/>
            <person name="Lugli G.A."/>
        </authorList>
    </citation>
    <scope>NUCLEOTIDE SEQUENCE [LARGE SCALE GENOMIC DNA]</scope>
    <source>
        <strain evidence="2 3">DSM 23969</strain>
    </source>
</reference>
<feature type="transmembrane region" description="Helical" evidence="1">
    <location>
        <begin position="227"/>
        <end position="250"/>
    </location>
</feature>
<dbReference type="OrthoDB" id="3239833at2"/>
<keyword evidence="1" id="KW-1133">Transmembrane helix</keyword>
<feature type="transmembrane region" description="Helical" evidence="1">
    <location>
        <begin position="74"/>
        <end position="93"/>
    </location>
</feature>
<feature type="transmembrane region" description="Helical" evidence="1">
    <location>
        <begin position="105"/>
        <end position="125"/>
    </location>
</feature>
<dbReference type="AlphaFoldDB" id="A0A087A5A8"/>
<comment type="caution">
    <text evidence="2">The sequence shown here is derived from an EMBL/GenBank/DDBJ whole genome shotgun (WGS) entry which is preliminary data.</text>
</comment>
<feature type="transmembrane region" description="Helical" evidence="1">
    <location>
        <begin position="271"/>
        <end position="293"/>
    </location>
</feature>
<accession>A0A087A5A8</accession>
<feature type="transmembrane region" description="Helical" evidence="1">
    <location>
        <begin position="329"/>
        <end position="350"/>
    </location>
</feature>
<keyword evidence="1" id="KW-0472">Membrane</keyword>
<gene>
    <name evidence="2" type="ORF">BBIA_1309</name>
</gene>
<proteinExistence type="predicted"/>
<dbReference type="Proteomes" id="UP000029108">
    <property type="component" value="Unassembled WGS sequence"/>
</dbReference>